<keyword evidence="2" id="KW-1185">Reference proteome</keyword>
<dbReference type="RefSeq" id="WP_157051257.1">
    <property type="nucleotide sequence ID" value="NZ_BKAB01000094.1"/>
</dbReference>
<comment type="caution">
    <text evidence="1">The sequence shown here is derived from an EMBL/GenBank/DDBJ whole genome shotgun (WGS) entry which is preliminary data.</text>
</comment>
<organism evidence="1 2">
    <name type="scientific">Lentilactobacillus diolivorans</name>
    <dbReference type="NCBI Taxonomy" id="179838"/>
    <lineage>
        <taxon>Bacteria</taxon>
        <taxon>Bacillati</taxon>
        <taxon>Bacillota</taxon>
        <taxon>Bacilli</taxon>
        <taxon>Lactobacillales</taxon>
        <taxon>Lactobacillaceae</taxon>
        <taxon>Lentilactobacillus</taxon>
    </lineage>
</organism>
<dbReference type="Proteomes" id="UP000321409">
    <property type="component" value="Unassembled WGS sequence"/>
</dbReference>
<sequence length="57" mass="6759">MFFEIKMGDLHDSTLYIIVLLTNDAMLQRMSENVYESAKDYGYPKVWKKWRNAIGVK</sequence>
<proteinExistence type="predicted"/>
<evidence type="ECO:0000313" key="1">
    <source>
        <dbReference type="EMBL" id="GEP25286.1"/>
    </source>
</evidence>
<protein>
    <submittedName>
        <fullName evidence="1">Uncharacterized protein</fullName>
    </submittedName>
</protein>
<gene>
    <name evidence="1" type="ORF">LDI01_28790</name>
</gene>
<name>A0ABQ0XGU8_9LACO</name>
<dbReference type="EMBL" id="BKAB01000094">
    <property type="protein sequence ID" value="GEP25286.1"/>
    <property type="molecule type" value="Genomic_DNA"/>
</dbReference>
<reference evidence="1 2" key="1">
    <citation type="submission" date="2019-07" db="EMBL/GenBank/DDBJ databases">
        <title>Whole genome shotgun sequence of Lactobacillus diolivorans NBRC 107869.</title>
        <authorList>
            <person name="Hosoyama A."/>
            <person name="Uohara A."/>
            <person name="Ohji S."/>
            <person name="Ichikawa N."/>
        </authorList>
    </citation>
    <scope>NUCLEOTIDE SEQUENCE [LARGE SCALE GENOMIC DNA]</scope>
    <source>
        <strain evidence="1 2">NBRC 107869</strain>
    </source>
</reference>
<accession>A0ABQ0XGU8</accession>
<evidence type="ECO:0000313" key="2">
    <source>
        <dbReference type="Proteomes" id="UP000321409"/>
    </source>
</evidence>